<dbReference type="PROSITE" id="PS51257">
    <property type="entry name" value="PROKAR_LIPOPROTEIN"/>
    <property type="match status" value="1"/>
</dbReference>
<dbReference type="RefSeq" id="WP_100211390.1">
    <property type="nucleotide sequence ID" value="NZ_LT634361.1"/>
</dbReference>
<protein>
    <recommendedName>
        <fullName evidence="3">Lipoprotein</fullName>
    </recommendedName>
</protein>
<dbReference type="KEGG" id="tmar:MARIT_2006"/>
<evidence type="ECO:0000313" key="1">
    <source>
        <dbReference type="EMBL" id="SFZ83319.1"/>
    </source>
</evidence>
<accession>A0A2H1EAJ6</accession>
<dbReference type="AlphaFoldDB" id="A0A2H1EAJ6"/>
<evidence type="ECO:0000313" key="2">
    <source>
        <dbReference type="Proteomes" id="UP000231564"/>
    </source>
</evidence>
<dbReference type="EMBL" id="LT634361">
    <property type="protein sequence ID" value="SFZ83319.1"/>
    <property type="molecule type" value="Genomic_DNA"/>
</dbReference>
<dbReference type="GeneID" id="47723489"/>
<evidence type="ECO:0008006" key="3">
    <source>
        <dbReference type="Google" id="ProtNLM"/>
    </source>
</evidence>
<reference evidence="1 2" key="1">
    <citation type="submission" date="2016-11" db="EMBL/GenBank/DDBJ databases">
        <authorList>
            <person name="Jaros S."/>
            <person name="Januszkiewicz K."/>
            <person name="Wedrychowicz H."/>
        </authorList>
    </citation>
    <scope>NUCLEOTIDE SEQUENCE [LARGE SCALE GENOMIC DNA]</scope>
    <source>
        <strain evidence="1">NCIMB 2154T</strain>
    </source>
</reference>
<dbReference type="Proteomes" id="UP000231564">
    <property type="component" value="Chromosome MARIT"/>
</dbReference>
<proteinExistence type="predicted"/>
<keyword evidence="2" id="KW-1185">Reference proteome</keyword>
<sequence length="238" mass="28304">MKYKYILIILFSFFSCEIQLNKKKSRKKFVVNNLNKDEFNSNKNCILKENLKIYDNQFLVNLKDFNIIFKNVRSIDAPSLDFEIANKRNTVVIHQKYLESEFLGDNEFMIQSKSINSIKVKCLIRVDFVFFAEEKKQIALNLAKNIEEEMFCENEIYKISEPVLNFEEEFIEVAKKINKDYWTNVSMSNSYGEIDKKKAKSILKRIENNNMMNSEELFIEKSILSTSYCRLPLFRTDY</sequence>
<gene>
    <name evidence="1" type="ORF">MARIT_2006</name>
</gene>
<organism evidence="1 2">
    <name type="scientific">Tenacibaculum maritimum NCIMB 2154</name>
    <dbReference type="NCBI Taxonomy" id="1349785"/>
    <lineage>
        <taxon>Bacteria</taxon>
        <taxon>Pseudomonadati</taxon>
        <taxon>Bacteroidota</taxon>
        <taxon>Flavobacteriia</taxon>
        <taxon>Flavobacteriales</taxon>
        <taxon>Flavobacteriaceae</taxon>
        <taxon>Tenacibaculum</taxon>
    </lineage>
</organism>
<name>A0A2H1EAJ6_9FLAO</name>